<dbReference type="Pfam" id="PF02645">
    <property type="entry name" value="DegV"/>
    <property type="match status" value="1"/>
</dbReference>
<proteinExistence type="predicted"/>
<protein>
    <submittedName>
        <fullName evidence="2">DegV family protein</fullName>
    </submittedName>
</protein>
<accession>A0ABT1A0T4</accession>
<reference evidence="2" key="1">
    <citation type="submission" date="2021-04" db="EMBL/GenBank/DDBJ databases">
        <title>Pseudonocardia sp. nov., isolated from sandy soil of mangrove forest.</title>
        <authorList>
            <person name="Zan Z."/>
            <person name="Huang R."/>
            <person name="Liu W."/>
        </authorList>
    </citation>
    <scope>NUCLEOTIDE SEQUENCE</scope>
    <source>
        <strain evidence="2">S2-4</strain>
    </source>
</reference>
<sequence>MPVAVVTDSTSYLPEGLVGARDVGVVPLEVRLGSRIGREGVDIGTDELVAALADRSLEVQTSRPTPAEFVRRFRAALDAGAPGVVSVHLSRGLSGTWDAARQAAREVDAARIRIVDSQATGMGLGFAVLAAADAARAGADIAEVESAAADVAARCRMFFSVETLDRLRRGGRIGAAAALVGTALAVKPLLHVAQGRILPLEKVRTTAKAAQRLVELAVKAAGDGPVDLAVHHLGAAARAEEVAARLRERLPGAARLLVSEVGAVIGAHVGMGLLGVVVVPHDH</sequence>
<dbReference type="Gene3D" id="3.40.50.10170">
    <property type="match status" value="1"/>
</dbReference>
<dbReference type="Gene3D" id="3.30.1180.10">
    <property type="match status" value="1"/>
</dbReference>
<dbReference type="InterPro" id="IPR003797">
    <property type="entry name" value="DegV"/>
</dbReference>
<evidence type="ECO:0000256" key="1">
    <source>
        <dbReference type="ARBA" id="ARBA00023121"/>
    </source>
</evidence>
<evidence type="ECO:0000313" key="2">
    <source>
        <dbReference type="EMBL" id="MCO1656610.1"/>
    </source>
</evidence>
<keyword evidence="1" id="KW-0446">Lipid-binding</keyword>
<dbReference type="Proteomes" id="UP001165283">
    <property type="component" value="Unassembled WGS sequence"/>
</dbReference>
<name>A0ABT1A0T4_9PSEU</name>
<dbReference type="InterPro" id="IPR043168">
    <property type="entry name" value="DegV_C"/>
</dbReference>
<dbReference type="EMBL" id="JAGSOV010000035">
    <property type="protein sequence ID" value="MCO1656610.1"/>
    <property type="molecule type" value="Genomic_DNA"/>
</dbReference>
<dbReference type="PROSITE" id="PS51482">
    <property type="entry name" value="DEGV"/>
    <property type="match status" value="1"/>
</dbReference>
<gene>
    <name evidence="2" type="ORF">KDL28_16250</name>
</gene>
<dbReference type="PANTHER" id="PTHR33434:SF2">
    <property type="entry name" value="FATTY ACID-BINDING PROTEIN TM_1468"/>
    <property type="match status" value="1"/>
</dbReference>
<dbReference type="RefSeq" id="WP_252439485.1">
    <property type="nucleotide sequence ID" value="NZ_JAGSOV010000035.1"/>
</dbReference>
<dbReference type="SUPFAM" id="SSF82549">
    <property type="entry name" value="DAK1/DegV-like"/>
    <property type="match status" value="1"/>
</dbReference>
<dbReference type="NCBIfam" id="TIGR00762">
    <property type="entry name" value="DegV"/>
    <property type="match status" value="1"/>
</dbReference>
<dbReference type="PANTHER" id="PTHR33434">
    <property type="entry name" value="DEGV DOMAIN-CONTAINING PROTEIN DR_1986-RELATED"/>
    <property type="match status" value="1"/>
</dbReference>
<keyword evidence="3" id="KW-1185">Reference proteome</keyword>
<dbReference type="InterPro" id="IPR050270">
    <property type="entry name" value="DegV_domain_contain"/>
</dbReference>
<organism evidence="2 3">
    <name type="scientific">Pseudonocardia humida</name>
    <dbReference type="NCBI Taxonomy" id="2800819"/>
    <lineage>
        <taxon>Bacteria</taxon>
        <taxon>Bacillati</taxon>
        <taxon>Actinomycetota</taxon>
        <taxon>Actinomycetes</taxon>
        <taxon>Pseudonocardiales</taxon>
        <taxon>Pseudonocardiaceae</taxon>
        <taxon>Pseudonocardia</taxon>
    </lineage>
</organism>
<evidence type="ECO:0000313" key="3">
    <source>
        <dbReference type="Proteomes" id="UP001165283"/>
    </source>
</evidence>
<comment type="caution">
    <text evidence="2">The sequence shown here is derived from an EMBL/GenBank/DDBJ whole genome shotgun (WGS) entry which is preliminary data.</text>
</comment>